<comment type="caution">
    <text evidence="4">The sequence shown here is derived from an EMBL/GenBank/DDBJ whole genome shotgun (WGS) entry which is preliminary data.</text>
</comment>
<dbReference type="Proteomes" id="UP000811619">
    <property type="component" value="Unassembled WGS sequence"/>
</dbReference>
<dbReference type="GO" id="GO:0005576">
    <property type="term" value="C:extracellular region"/>
    <property type="evidence" value="ECO:0007669"/>
    <property type="project" value="UniProtKB-SubCell"/>
</dbReference>
<dbReference type="Gene3D" id="2.40.40.10">
    <property type="entry name" value="RlpA-like domain"/>
    <property type="match status" value="1"/>
</dbReference>
<accession>A0A8K0JAF8</accession>
<dbReference type="InterPro" id="IPR010829">
    <property type="entry name" value="Cerato-platanin"/>
</dbReference>
<evidence type="ECO:0000256" key="3">
    <source>
        <dbReference type="ARBA" id="ARBA00022525"/>
    </source>
</evidence>
<dbReference type="CDD" id="cd22778">
    <property type="entry name" value="DPBB_CEPL-like"/>
    <property type="match status" value="1"/>
</dbReference>
<comment type="subcellular location">
    <subcellularLocation>
        <location evidence="1">Secreted</location>
    </subcellularLocation>
</comment>
<dbReference type="SUPFAM" id="SSF50685">
    <property type="entry name" value="Barwin-like endoglucanases"/>
    <property type="match status" value="1"/>
</dbReference>
<dbReference type="Pfam" id="PF07249">
    <property type="entry name" value="Cerato-platanin"/>
    <property type="match status" value="1"/>
</dbReference>
<dbReference type="AlphaFoldDB" id="A0A8K0JAF8"/>
<organism evidence="4 5">
    <name type="scientific">Claviceps africana</name>
    <dbReference type="NCBI Taxonomy" id="83212"/>
    <lineage>
        <taxon>Eukaryota</taxon>
        <taxon>Fungi</taxon>
        <taxon>Dikarya</taxon>
        <taxon>Ascomycota</taxon>
        <taxon>Pezizomycotina</taxon>
        <taxon>Sordariomycetes</taxon>
        <taxon>Hypocreomycetidae</taxon>
        <taxon>Hypocreales</taxon>
        <taxon>Clavicipitaceae</taxon>
        <taxon>Claviceps</taxon>
    </lineage>
</organism>
<evidence type="ECO:0000313" key="4">
    <source>
        <dbReference type="EMBL" id="KAG5928375.1"/>
    </source>
</evidence>
<dbReference type="InterPro" id="IPR036908">
    <property type="entry name" value="RlpA-like_sf"/>
</dbReference>
<dbReference type="EMBL" id="SRPY01000120">
    <property type="protein sequence ID" value="KAG5928375.1"/>
    <property type="molecule type" value="Genomic_DNA"/>
</dbReference>
<gene>
    <name evidence="4" type="ORF">E4U42_000768</name>
</gene>
<keyword evidence="3" id="KW-0964">Secreted</keyword>
<comment type="similarity">
    <text evidence="2">Belongs to the cerato-platanin family.</text>
</comment>
<evidence type="ECO:0000313" key="5">
    <source>
        <dbReference type="Proteomes" id="UP000811619"/>
    </source>
</evidence>
<proteinExistence type="inferred from homology"/>
<name>A0A8K0JAF8_9HYPO</name>
<reference evidence="4" key="1">
    <citation type="journal article" date="2020" name="bioRxiv">
        <title>Whole genome comparisons of ergot fungi reveals the divergence and evolution of species within the genus Claviceps are the result of varying mechanisms driving genome evolution and host range expansion.</title>
        <authorList>
            <person name="Wyka S.A."/>
            <person name="Mondo S.J."/>
            <person name="Liu M."/>
            <person name="Dettman J."/>
            <person name="Nalam V."/>
            <person name="Broders K.D."/>
        </authorList>
    </citation>
    <scope>NUCLEOTIDE SEQUENCE</scope>
    <source>
        <strain evidence="4">CCC 489</strain>
    </source>
</reference>
<sequence>MRISDIFAAGVMVGGAGAIHISWDPGYDRSDRSLTEVACSDGQNGLLRRFPAQGNVPGFPNIGGAQDIAGWNSPNCGTCWLLQYGGNSVKIVALDHAGSGFNIGQRAMDALTGGRAVEVGHVDAAVTQLLPRDCGL</sequence>
<keyword evidence="5" id="KW-1185">Reference proteome</keyword>
<protein>
    <submittedName>
        <fullName evidence="4">Uncharacterized protein</fullName>
    </submittedName>
</protein>
<evidence type="ECO:0000256" key="1">
    <source>
        <dbReference type="ARBA" id="ARBA00004613"/>
    </source>
</evidence>
<evidence type="ECO:0000256" key="2">
    <source>
        <dbReference type="ARBA" id="ARBA00010421"/>
    </source>
</evidence>
<dbReference type="OrthoDB" id="4898945at2759"/>